<name>A0A511NLJ5_9FLAO</name>
<dbReference type="GO" id="GO:0003700">
    <property type="term" value="F:DNA-binding transcription factor activity"/>
    <property type="evidence" value="ECO:0007669"/>
    <property type="project" value="InterPro"/>
</dbReference>
<dbReference type="STRING" id="1218108.GCA_000382425_00860"/>
<comment type="caution">
    <text evidence="3">The sequence shown here is derived from an EMBL/GenBank/DDBJ whole genome shotgun (WGS) entry which is preliminary data.</text>
</comment>
<dbReference type="PANTHER" id="PTHR30204">
    <property type="entry name" value="REDOX-CYCLING DRUG-SENSING TRANSCRIPTIONAL ACTIVATOR SOXR"/>
    <property type="match status" value="1"/>
</dbReference>
<dbReference type="Gene3D" id="1.10.1660.10">
    <property type="match status" value="1"/>
</dbReference>
<dbReference type="Pfam" id="PF13411">
    <property type="entry name" value="MerR_1"/>
    <property type="match status" value="1"/>
</dbReference>
<dbReference type="SMART" id="SM00422">
    <property type="entry name" value="HTH_MERR"/>
    <property type="match status" value="1"/>
</dbReference>
<evidence type="ECO:0000259" key="2">
    <source>
        <dbReference type="PROSITE" id="PS50937"/>
    </source>
</evidence>
<dbReference type="PROSITE" id="PS50937">
    <property type="entry name" value="HTH_MERR_2"/>
    <property type="match status" value="1"/>
</dbReference>
<organism evidence="3 4">
    <name type="scientific">Empedobacter brevis NBRC 14943 = ATCC 43319</name>
    <dbReference type="NCBI Taxonomy" id="1218108"/>
    <lineage>
        <taxon>Bacteria</taxon>
        <taxon>Pseudomonadati</taxon>
        <taxon>Bacteroidota</taxon>
        <taxon>Flavobacteriia</taxon>
        <taxon>Flavobacteriales</taxon>
        <taxon>Weeksellaceae</taxon>
        <taxon>Empedobacter</taxon>
    </lineage>
</organism>
<keyword evidence="4" id="KW-1185">Reference proteome</keyword>
<dbReference type="Proteomes" id="UP000321245">
    <property type="component" value="Unassembled WGS sequence"/>
</dbReference>
<dbReference type="EMBL" id="BJXC01000038">
    <property type="protein sequence ID" value="GEM53669.1"/>
    <property type="molecule type" value="Genomic_DNA"/>
</dbReference>
<dbReference type="GeneID" id="84649105"/>
<dbReference type="SUPFAM" id="SSF46955">
    <property type="entry name" value="Putative DNA-binding domain"/>
    <property type="match status" value="1"/>
</dbReference>
<protein>
    <submittedName>
        <fullName evidence="3">Transcriptional regulator</fullName>
    </submittedName>
</protein>
<reference evidence="3 4" key="1">
    <citation type="submission" date="2019-07" db="EMBL/GenBank/DDBJ databases">
        <title>Whole genome shotgun sequence of Empedobacter brevis NBRC 14943.</title>
        <authorList>
            <person name="Hosoyama A."/>
            <person name="Uohara A."/>
            <person name="Ohji S."/>
            <person name="Ichikawa N."/>
        </authorList>
    </citation>
    <scope>NUCLEOTIDE SEQUENCE [LARGE SCALE GENOMIC DNA]</scope>
    <source>
        <strain evidence="3 4">NBRC 14943</strain>
    </source>
</reference>
<proteinExistence type="predicted"/>
<accession>A0A511NLJ5</accession>
<dbReference type="RefSeq" id="WP_019974365.1">
    <property type="nucleotide sequence ID" value="NZ_BJXC01000038.1"/>
</dbReference>
<gene>
    <name evidence="3" type="ORF">EB1_34590</name>
</gene>
<feature type="domain" description="HTH merR-type" evidence="2">
    <location>
        <begin position="10"/>
        <end position="80"/>
    </location>
</feature>
<dbReference type="InterPro" id="IPR009061">
    <property type="entry name" value="DNA-bd_dom_put_sf"/>
</dbReference>
<evidence type="ECO:0000256" key="1">
    <source>
        <dbReference type="ARBA" id="ARBA00023125"/>
    </source>
</evidence>
<dbReference type="PANTHER" id="PTHR30204:SF15">
    <property type="entry name" value="BLL5018 PROTEIN"/>
    <property type="match status" value="1"/>
</dbReference>
<evidence type="ECO:0000313" key="3">
    <source>
        <dbReference type="EMBL" id="GEM53669.1"/>
    </source>
</evidence>
<dbReference type="InterPro" id="IPR000551">
    <property type="entry name" value="MerR-type_HTH_dom"/>
</dbReference>
<dbReference type="AlphaFoldDB" id="A0A511NLJ5"/>
<dbReference type="OrthoDB" id="9810140at2"/>
<evidence type="ECO:0000313" key="4">
    <source>
        <dbReference type="Proteomes" id="UP000321245"/>
    </source>
</evidence>
<keyword evidence="1" id="KW-0238">DNA-binding</keyword>
<sequence length="122" mass="14182">MNADLPDKLYYSIGEVAKAFDVNASLIRFWEKEFEIIQPKKNKKGNRLFTKNDIDCFKNIYYLVKIKGYTLEGAKQAIGKKGIANTTDEIDVVKRLENIKDELIKLKMSFETEEILEKDELN</sequence>
<dbReference type="InterPro" id="IPR047057">
    <property type="entry name" value="MerR_fam"/>
</dbReference>
<dbReference type="GO" id="GO:0003677">
    <property type="term" value="F:DNA binding"/>
    <property type="evidence" value="ECO:0007669"/>
    <property type="project" value="UniProtKB-KW"/>
</dbReference>
<dbReference type="CDD" id="cd04765">
    <property type="entry name" value="HTH_MlrA-like_sg2"/>
    <property type="match status" value="1"/>
</dbReference>